<accession>A0A0H5RYQ0</accession>
<feature type="domain" description="Rv2175c C-terminal" evidence="1">
    <location>
        <begin position="66"/>
        <end position="133"/>
    </location>
</feature>
<evidence type="ECO:0000259" key="2">
    <source>
        <dbReference type="Pfam" id="PF21531"/>
    </source>
</evidence>
<proteinExistence type="predicted"/>
<evidence type="ECO:0000259" key="1">
    <source>
        <dbReference type="Pfam" id="PF18367"/>
    </source>
</evidence>
<dbReference type="STRING" id="146018.BN2156_00634"/>
<dbReference type="Pfam" id="PF21531">
    <property type="entry name" value="Rv2175c_wHTH"/>
    <property type="match status" value="1"/>
</dbReference>
<reference evidence="4" key="1">
    <citation type="submission" date="2015-07" db="EMBL/GenBank/DDBJ databases">
        <authorList>
            <person name="Urmite Genomes"/>
        </authorList>
    </citation>
    <scope>NUCLEOTIDE SEQUENCE [LARGE SCALE GENOMIC DNA]</scope>
    <source>
        <strain evidence="4">type strain: ATCC 49404</strain>
    </source>
</reference>
<dbReference type="Proteomes" id="UP000199147">
    <property type="component" value="Unassembled WGS sequence"/>
</dbReference>
<protein>
    <submittedName>
        <fullName evidence="3">Transcriptional regulatory protein</fullName>
    </submittedName>
</protein>
<keyword evidence="4" id="KW-1185">Reference proteome</keyword>
<evidence type="ECO:0000313" key="4">
    <source>
        <dbReference type="Proteomes" id="UP000199147"/>
    </source>
</evidence>
<dbReference type="AlphaFoldDB" id="A0A0H5RYQ0"/>
<name>A0A0H5RYQ0_9MYCO</name>
<dbReference type="InterPro" id="IPR048576">
    <property type="entry name" value="Rv2175c_wHTH"/>
</dbReference>
<organism evidence="3 4">
    <name type="scientific">Mycolicibacterium neworleansense</name>
    <dbReference type="NCBI Taxonomy" id="146018"/>
    <lineage>
        <taxon>Bacteria</taxon>
        <taxon>Bacillati</taxon>
        <taxon>Actinomycetota</taxon>
        <taxon>Actinomycetes</taxon>
        <taxon>Mycobacteriales</taxon>
        <taxon>Mycobacteriaceae</taxon>
        <taxon>Mycolicibacterium</taxon>
    </lineage>
</organism>
<dbReference type="EMBL" id="CWKH01000001">
    <property type="protein sequence ID" value="CRZ13794.1"/>
    <property type="molecule type" value="Genomic_DNA"/>
</dbReference>
<feature type="domain" description="DNA-binding protein Rv2175c wHTH" evidence="2">
    <location>
        <begin position="3"/>
        <end position="59"/>
    </location>
</feature>
<gene>
    <name evidence="3" type="ORF">BN2156_00634</name>
</gene>
<sequence>MSSIPAADDVLAPDEAVYDLPTVSDLLGIPVTKVHQQLRDGQLIAVRRDRILVVPKIFFDDNGHVVKPLPGLLVVLRDGGYRDTEILRWLFTPDESLTITTDGSTERITNARPVDALHSHQAREVLRRAQALAY</sequence>
<dbReference type="OrthoDB" id="3784042at2"/>
<dbReference type="GO" id="GO:0003677">
    <property type="term" value="F:DNA binding"/>
    <property type="evidence" value="ECO:0007669"/>
    <property type="project" value="InterPro"/>
</dbReference>
<dbReference type="RefSeq" id="WP_090510125.1">
    <property type="nucleotide sequence ID" value="NZ_CWKH01000001.1"/>
</dbReference>
<dbReference type="InterPro" id="IPR041098">
    <property type="entry name" value="Rv2175c_C"/>
</dbReference>
<evidence type="ECO:0000313" key="3">
    <source>
        <dbReference type="EMBL" id="CRZ13794.1"/>
    </source>
</evidence>
<dbReference type="Pfam" id="PF18367">
    <property type="entry name" value="Rv2175c_C"/>
    <property type="match status" value="1"/>
</dbReference>